<dbReference type="PANTHER" id="PTHR36112:SF1">
    <property type="entry name" value="RIBOSOMAL RNA SMALL SUBUNIT METHYLTRANSFERASE J"/>
    <property type="match status" value="1"/>
</dbReference>
<comment type="caution">
    <text evidence="2">The sequence shown here is derived from an EMBL/GenBank/DDBJ whole genome shotgun (WGS) entry which is preliminary data.</text>
</comment>
<dbReference type="EMBL" id="JACHWY010000002">
    <property type="protein sequence ID" value="MBB3048077.1"/>
    <property type="molecule type" value="Genomic_DNA"/>
</dbReference>
<keyword evidence="1" id="KW-0698">rRNA processing</keyword>
<accession>A0A7W4Z6C9</accession>
<comment type="subcellular location">
    <subcellularLocation>
        <location evidence="1">Cytoplasm</location>
    </subcellularLocation>
</comment>
<comment type="caution">
    <text evidence="1">Lacks conserved residue(s) required for the propagation of feature annotation.</text>
</comment>
<protein>
    <recommendedName>
        <fullName evidence="1">Ribosomal RNA small subunit methyltransferase J</fullName>
        <ecNumber evidence="1">2.1.1.242</ecNumber>
    </recommendedName>
    <alternativeName>
        <fullName evidence="1">16S rRNA m2G1516 methyltransferase</fullName>
    </alternativeName>
    <alternativeName>
        <fullName evidence="1">rRNA (guanine-N(2)-)-methyltransferase</fullName>
    </alternativeName>
</protein>
<dbReference type="SUPFAM" id="SSF53335">
    <property type="entry name" value="S-adenosyl-L-methionine-dependent methyltransferases"/>
    <property type="match status" value="1"/>
</dbReference>
<keyword evidence="1 2" id="KW-0489">Methyltransferase</keyword>
<evidence type="ECO:0000313" key="2">
    <source>
        <dbReference type="EMBL" id="MBB3048077.1"/>
    </source>
</evidence>
<comment type="catalytic activity">
    <reaction evidence="1">
        <text>guanosine(1516) in 16S rRNA + S-adenosyl-L-methionine = N(2)-methylguanosine(1516) in 16S rRNA + S-adenosyl-L-homocysteine + H(+)</text>
        <dbReference type="Rhea" id="RHEA:43220"/>
        <dbReference type="Rhea" id="RHEA-COMP:10412"/>
        <dbReference type="Rhea" id="RHEA-COMP:10413"/>
        <dbReference type="ChEBI" id="CHEBI:15378"/>
        <dbReference type="ChEBI" id="CHEBI:57856"/>
        <dbReference type="ChEBI" id="CHEBI:59789"/>
        <dbReference type="ChEBI" id="CHEBI:74269"/>
        <dbReference type="ChEBI" id="CHEBI:74481"/>
        <dbReference type="EC" id="2.1.1.242"/>
    </reaction>
</comment>
<dbReference type="EC" id="2.1.1.242" evidence="1"/>
<evidence type="ECO:0000313" key="3">
    <source>
        <dbReference type="Proteomes" id="UP000537130"/>
    </source>
</evidence>
<sequence>MPPSCAALAERLGLTILPEDQSLEAGSLCLYWKEDVLSLGRAGSREYPVAVDFVRALQQRRQGPELLIKAVTGNLSVKLAVIDATAGLGRDSAILLGRGLAVTMVEQNPVVAALLENAIDRLKLQDAEAAGRLSLNSADAADYLAQHRADVVYLDPMFAASGKSALAKKDMQLFQHLLGHGDEDSRLLDAALASAEYRVVVKRALKAPPLAGREPGVAIKGKAVRFDVYPLKSLKQLNA</sequence>
<proteinExistence type="inferred from homology"/>
<organism evidence="2 3">
    <name type="scientific">Litorivivens lipolytica</name>
    <dbReference type="NCBI Taxonomy" id="1524264"/>
    <lineage>
        <taxon>Bacteria</taxon>
        <taxon>Pseudomonadati</taxon>
        <taxon>Pseudomonadota</taxon>
        <taxon>Gammaproteobacteria</taxon>
        <taxon>Litorivivens</taxon>
    </lineage>
</organism>
<comment type="similarity">
    <text evidence="1">Belongs to the methyltransferase superfamily. RsmJ family.</text>
</comment>
<dbReference type="AlphaFoldDB" id="A0A7W4Z6C9"/>
<keyword evidence="1" id="KW-0963">Cytoplasm</keyword>
<evidence type="ECO:0000256" key="1">
    <source>
        <dbReference type="HAMAP-Rule" id="MF_01523"/>
    </source>
</evidence>
<dbReference type="GO" id="GO:0008990">
    <property type="term" value="F:rRNA (guanine-N2-)-methyltransferase activity"/>
    <property type="evidence" value="ECO:0007669"/>
    <property type="project" value="UniProtKB-UniRule"/>
</dbReference>
<gene>
    <name evidence="1" type="primary">rsmJ</name>
    <name evidence="2" type="ORF">FHR99_002343</name>
</gene>
<name>A0A7W4Z6C9_9GAMM</name>
<comment type="function">
    <text evidence="1">Specifically methylates the guanosine in position 1516 of 16S rRNA.</text>
</comment>
<dbReference type="GO" id="GO:0005737">
    <property type="term" value="C:cytoplasm"/>
    <property type="evidence" value="ECO:0007669"/>
    <property type="project" value="UniProtKB-SubCell"/>
</dbReference>
<reference evidence="2 3" key="1">
    <citation type="submission" date="2020-08" db="EMBL/GenBank/DDBJ databases">
        <title>Genomic Encyclopedia of Type Strains, Phase III (KMG-III): the genomes of soil and plant-associated and newly described type strains.</title>
        <authorList>
            <person name="Whitman W."/>
        </authorList>
    </citation>
    <scope>NUCLEOTIDE SEQUENCE [LARGE SCALE GENOMIC DNA]</scope>
    <source>
        <strain evidence="2 3">CECT 8654</strain>
    </source>
</reference>
<keyword evidence="3" id="KW-1185">Reference proteome</keyword>
<dbReference type="Proteomes" id="UP000537130">
    <property type="component" value="Unassembled WGS sequence"/>
</dbReference>
<dbReference type="PANTHER" id="PTHR36112">
    <property type="entry name" value="RIBOSOMAL RNA SMALL SUBUNIT METHYLTRANSFERASE J"/>
    <property type="match status" value="1"/>
</dbReference>
<dbReference type="InterPro" id="IPR029063">
    <property type="entry name" value="SAM-dependent_MTases_sf"/>
</dbReference>
<dbReference type="Gene3D" id="3.40.50.150">
    <property type="entry name" value="Vaccinia Virus protein VP39"/>
    <property type="match status" value="1"/>
</dbReference>
<feature type="binding site" evidence="1">
    <location>
        <begin position="90"/>
        <end position="91"/>
    </location>
    <ligand>
        <name>S-adenosyl-L-methionine</name>
        <dbReference type="ChEBI" id="CHEBI:59789"/>
    </ligand>
</feature>
<feature type="binding site" evidence="1">
    <location>
        <position position="155"/>
    </location>
    <ligand>
        <name>S-adenosyl-L-methionine</name>
        <dbReference type="ChEBI" id="CHEBI:59789"/>
    </ligand>
</feature>
<dbReference type="InterPro" id="IPR007536">
    <property type="entry name" value="16SrRNA_methylTrfase_J"/>
</dbReference>
<dbReference type="Pfam" id="PF04445">
    <property type="entry name" value="SAM_MT"/>
    <property type="match status" value="1"/>
</dbReference>
<dbReference type="HAMAP" id="MF_01523">
    <property type="entry name" value="16SrRNA_methyltr_J"/>
    <property type="match status" value="1"/>
</dbReference>
<keyword evidence="1" id="KW-0949">S-adenosyl-L-methionine</keyword>
<keyword evidence="1 2" id="KW-0808">Transferase</keyword>